<dbReference type="Gene3D" id="3.60.21.10">
    <property type="match status" value="1"/>
</dbReference>
<protein>
    <recommendedName>
        <fullName evidence="2">acid phosphatase</fullName>
        <ecNumber evidence="2">3.1.3.2</ecNumber>
    </recommendedName>
</protein>
<keyword evidence="3" id="KW-0732">Signal</keyword>
<evidence type="ECO:0000256" key="4">
    <source>
        <dbReference type="ARBA" id="ARBA00022801"/>
    </source>
</evidence>
<dbReference type="CDD" id="cd07378">
    <property type="entry name" value="MPP_ACP5"/>
    <property type="match status" value="1"/>
</dbReference>
<comment type="catalytic activity">
    <reaction evidence="1">
        <text>a phosphate monoester + H2O = an alcohol + phosphate</text>
        <dbReference type="Rhea" id="RHEA:15017"/>
        <dbReference type="ChEBI" id="CHEBI:15377"/>
        <dbReference type="ChEBI" id="CHEBI:30879"/>
        <dbReference type="ChEBI" id="CHEBI:43474"/>
        <dbReference type="ChEBI" id="CHEBI:67140"/>
        <dbReference type="EC" id="3.1.3.2"/>
    </reaction>
</comment>
<keyword evidence="5" id="KW-0812">Transmembrane</keyword>
<dbReference type="AlphaFoldDB" id="A0A0S4TJY1"/>
<dbReference type="PANTHER" id="PTHR10161:SF14">
    <property type="entry name" value="TARTRATE-RESISTANT ACID PHOSPHATASE TYPE 5"/>
    <property type="match status" value="1"/>
</dbReference>
<feature type="transmembrane region" description="Helical" evidence="5">
    <location>
        <begin position="12"/>
        <end position="28"/>
    </location>
</feature>
<evidence type="ECO:0000256" key="2">
    <source>
        <dbReference type="ARBA" id="ARBA00012646"/>
    </source>
</evidence>
<dbReference type="EMBL" id="JTAI01000001">
    <property type="protein sequence ID" value="PPS95411.1"/>
    <property type="molecule type" value="Genomic_DNA"/>
</dbReference>
<dbReference type="Pfam" id="PF00149">
    <property type="entry name" value="Metallophos"/>
    <property type="match status" value="1"/>
</dbReference>
<accession>A0A0S4TJY1</accession>
<keyword evidence="5" id="KW-1133">Transmembrane helix</keyword>
<keyword evidence="9" id="KW-1185">Reference proteome</keyword>
<reference evidence="7" key="2">
    <citation type="submission" date="2015-08" db="EMBL/GenBank/DDBJ databases">
        <authorList>
            <person name="Babu N.S."/>
            <person name="Beckwith C.J."/>
            <person name="Beseler K.G."/>
            <person name="Brison A."/>
            <person name="Carone J.V."/>
            <person name="Caskin T.P."/>
            <person name="Diamond M."/>
            <person name="Durham M.E."/>
            <person name="Foxe J.M."/>
            <person name="Go M."/>
            <person name="Henderson B.A."/>
            <person name="Jones I.B."/>
            <person name="McGettigan J.A."/>
            <person name="Micheletti S.J."/>
            <person name="Nasrallah M.E."/>
            <person name="Ortiz D."/>
            <person name="Piller C.R."/>
            <person name="Privatt S.R."/>
            <person name="Schneider S.L."/>
            <person name="Sharp S."/>
            <person name="Smith T.C."/>
            <person name="Stanton J.D."/>
            <person name="Ullery H.E."/>
            <person name="Wilson R.J."/>
            <person name="Serrano M.G."/>
            <person name="Buck G."/>
            <person name="Lee V."/>
            <person name="Wang Y."/>
            <person name="Carvalho R."/>
            <person name="Voegtly L."/>
            <person name="Shi R."/>
            <person name="Duckworth R."/>
            <person name="Johnson A."/>
            <person name="Loviza R."/>
            <person name="Walstead R."/>
            <person name="Shah Z."/>
            <person name="Kiflezghi M."/>
            <person name="Wade K."/>
            <person name="Ball S.L."/>
            <person name="Bradley K.W."/>
            <person name="Asai D.J."/>
            <person name="Bowman C.A."/>
            <person name="Russell D.A."/>
            <person name="Pope W.H."/>
            <person name="Jacobs-Sera D."/>
            <person name="Hendrix R.W."/>
            <person name="Hatfull G.F."/>
        </authorList>
    </citation>
    <scope>NUCLEOTIDE SEQUENCE [LARGE SCALE GENOMIC DNA]</scope>
</reference>
<dbReference type="Proteomes" id="UP001429100">
    <property type="component" value="Unassembled WGS sequence"/>
</dbReference>
<dbReference type="InterPro" id="IPR004843">
    <property type="entry name" value="Calcineurin-like_PHP"/>
</dbReference>
<dbReference type="OrthoDB" id="411211at2759"/>
<dbReference type="Proteomes" id="UP000199752">
    <property type="component" value="Chromosome 8"/>
</dbReference>
<evidence type="ECO:0000256" key="5">
    <source>
        <dbReference type="SAM" id="Phobius"/>
    </source>
</evidence>
<sequence length="424" mass="48285">MIGQQMNIRSKYFGLATIFIVSILRYSLCELTVFSIGDWGEKTDCLVNVTTKIGSLESAMNPKFIISVGDNFYQRGVKSVEDAAWTEILEEPFGKLSKHLKVHSCLGDHDWRGSTTAQIDRTNYANNTRWYLPGYWWYEKVTFTSEVSLPSLFEKSGLGEISANNSFHFNSSKTENSTSCEIDCLGEIVDNLNTMVSRNNSWNEDLSYKTSISEYYSEKQVNSTAVFIYIDSWTLTQDPFKKTSISYKHSQLEFIEQTLKAAVFENVDWIILVTHYSIYSSGLHGPHARLASILLPLIKKYRVDFIISGHDHHSEILVPEDFNSYFQIVGASSKPRTSFGATDENSIFKSNTCSFASFTFSKDIAVSRIFSINSSLFSYFKRSNKFERSKLKIEDTQYPHFVSSLRVKPLINVSGWTLSLSLFS</sequence>
<dbReference type="VEuPathDB" id="CryptoDB:ChTU502y2012_409g0530"/>
<dbReference type="GO" id="GO:0003993">
    <property type="term" value="F:acid phosphatase activity"/>
    <property type="evidence" value="ECO:0007669"/>
    <property type="project" value="UniProtKB-EC"/>
</dbReference>
<organism evidence="7">
    <name type="scientific">Cryptosporidium hominis</name>
    <dbReference type="NCBI Taxonomy" id="237895"/>
    <lineage>
        <taxon>Eukaryota</taxon>
        <taxon>Sar</taxon>
        <taxon>Alveolata</taxon>
        <taxon>Apicomplexa</taxon>
        <taxon>Conoidasida</taxon>
        <taxon>Coccidia</taxon>
        <taxon>Eucoccidiorida</taxon>
        <taxon>Eimeriorina</taxon>
        <taxon>Cryptosporidiidae</taxon>
        <taxon>Cryptosporidium</taxon>
    </lineage>
</organism>
<dbReference type="SUPFAM" id="SSF56300">
    <property type="entry name" value="Metallo-dependent phosphatases"/>
    <property type="match status" value="1"/>
</dbReference>
<evidence type="ECO:0000313" key="9">
    <source>
        <dbReference type="Proteomes" id="UP001429100"/>
    </source>
</evidence>
<dbReference type="InterPro" id="IPR051558">
    <property type="entry name" value="Metallophosphoesterase_PAP"/>
</dbReference>
<dbReference type="VEuPathDB" id="CryptoDB:GY17_00002749"/>
<dbReference type="InterPro" id="IPR029052">
    <property type="entry name" value="Metallo-depent_PP-like"/>
</dbReference>
<evidence type="ECO:0000259" key="6">
    <source>
        <dbReference type="Pfam" id="PF00149"/>
    </source>
</evidence>
<evidence type="ECO:0000313" key="8">
    <source>
        <dbReference type="EMBL" id="PPS95411.1"/>
    </source>
</evidence>
<evidence type="ECO:0000256" key="3">
    <source>
        <dbReference type="ARBA" id="ARBA00022729"/>
    </source>
</evidence>
<gene>
    <name evidence="7" type="ORF">CHUDEA8_70</name>
    <name evidence="8" type="ORF">GY17_00002749</name>
</gene>
<keyword evidence="5" id="KW-0472">Membrane</keyword>
<dbReference type="InterPro" id="IPR024927">
    <property type="entry name" value="Acid_PPase"/>
</dbReference>
<evidence type="ECO:0000256" key="1">
    <source>
        <dbReference type="ARBA" id="ARBA00000032"/>
    </source>
</evidence>
<evidence type="ECO:0000313" key="7">
    <source>
        <dbReference type="EMBL" id="CUV07551.1"/>
    </source>
</evidence>
<reference evidence="8 9" key="3">
    <citation type="submission" date="2017-10" db="EMBL/GenBank/DDBJ databases">
        <title>Consistent, comparative and evidence-based genome annotation and re-annotation for the closely-related species, Cryptosporidium parvum, C. hominis and C. tyzzeri.</title>
        <authorList>
            <person name="Baptista R.P."/>
            <person name="Li Y."/>
            <person name="Sateriale A."/>
            <person name="Striepen B."/>
            <person name="Kissinger J.C."/>
        </authorList>
    </citation>
    <scope>NUCLEOTIDE SEQUENCE [LARGE SCALE GENOMIC DNA]</scope>
    <source>
        <strain evidence="8">30976</strain>
    </source>
</reference>
<dbReference type="EC" id="3.1.3.2" evidence="2"/>
<keyword evidence="4" id="KW-0378">Hydrolase</keyword>
<proteinExistence type="predicted"/>
<dbReference type="PANTHER" id="PTHR10161">
    <property type="entry name" value="TARTRATE-RESISTANT ACID PHOSPHATASE TYPE 5"/>
    <property type="match status" value="1"/>
</dbReference>
<dbReference type="VEuPathDB" id="CryptoDB:CHUDEA8_70"/>
<dbReference type="EMBL" id="LN877954">
    <property type="protein sequence ID" value="CUV07551.1"/>
    <property type="molecule type" value="Genomic_DNA"/>
</dbReference>
<name>A0A0S4TJY1_CRYHO</name>
<dbReference type="VEuPathDB" id="CryptoDB:Chro.80016"/>
<feature type="domain" description="Calcineurin-like phosphoesterase" evidence="6">
    <location>
        <begin position="251"/>
        <end position="313"/>
    </location>
</feature>
<reference evidence="8 9" key="1">
    <citation type="submission" date="2014-11" db="EMBL/GenBank/DDBJ databases">
        <title>Comparative genomic analysis of Cryptosporidium hominis reveals occurrence of genetic recombination in virulent subtypes.</title>
        <authorList>
            <person name="Guo Y."/>
            <person name="Tang K."/>
            <person name="Frace M."/>
            <person name="Li N."/>
            <person name="Roellig D.M."/>
            <person name="Sammons S."/>
            <person name="Knipe K."/>
            <person name="Rowe L."/>
            <person name="Feng Y."/>
            <person name="Xiao L."/>
        </authorList>
    </citation>
    <scope>NUCLEOTIDE SEQUENCE [LARGE SCALE GENOMIC DNA]</scope>
    <source>
        <strain evidence="8">30976</strain>
    </source>
</reference>